<dbReference type="PROSITE" id="PS50197">
    <property type="entry name" value="BEACH"/>
    <property type="match status" value="1"/>
</dbReference>
<dbReference type="EMBL" id="CAJVQB010102136">
    <property type="protein sequence ID" value="CAG8850646.1"/>
    <property type="molecule type" value="Genomic_DNA"/>
</dbReference>
<comment type="caution">
    <text evidence="3">The sequence shown here is derived from an EMBL/GenBank/DDBJ whole genome shotgun (WGS) entry which is preliminary data.</text>
</comment>
<feature type="region of interest" description="Disordered" evidence="1">
    <location>
        <begin position="54"/>
        <end position="83"/>
    </location>
</feature>
<dbReference type="PANTHER" id="PTHR13743">
    <property type="entry name" value="BEIGE/BEACH-RELATED"/>
    <property type="match status" value="1"/>
</dbReference>
<evidence type="ECO:0000259" key="2">
    <source>
        <dbReference type="PROSITE" id="PS50197"/>
    </source>
</evidence>
<dbReference type="InterPro" id="IPR000409">
    <property type="entry name" value="BEACH_dom"/>
</dbReference>
<dbReference type="SMART" id="SM01026">
    <property type="entry name" value="Beach"/>
    <property type="match status" value="1"/>
</dbReference>
<evidence type="ECO:0000256" key="1">
    <source>
        <dbReference type="SAM" id="MobiDB-lite"/>
    </source>
</evidence>
<feature type="non-terminal residue" evidence="3">
    <location>
        <position position="1"/>
    </location>
</feature>
<dbReference type="PANTHER" id="PTHR13743:SF146">
    <property type="entry name" value="WD REPEAT AND FYVE DOMAIN-CONTAINING PROTEIN 3"/>
    <property type="match status" value="1"/>
</dbReference>
<dbReference type="Pfam" id="PF02138">
    <property type="entry name" value="Beach"/>
    <property type="match status" value="1"/>
</dbReference>
<dbReference type="Proteomes" id="UP000789901">
    <property type="component" value="Unassembled WGS sequence"/>
</dbReference>
<proteinExistence type="predicted"/>
<organism evidence="3 4">
    <name type="scientific">Gigaspora margarita</name>
    <dbReference type="NCBI Taxonomy" id="4874"/>
    <lineage>
        <taxon>Eukaryota</taxon>
        <taxon>Fungi</taxon>
        <taxon>Fungi incertae sedis</taxon>
        <taxon>Mucoromycota</taxon>
        <taxon>Glomeromycotina</taxon>
        <taxon>Glomeromycetes</taxon>
        <taxon>Diversisporales</taxon>
        <taxon>Gigasporaceae</taxon>
        <taxon>Gigaspora</taxon>
    </lineage>
</organism>
<dbReference type="InterPro" id="IPR036372">
    <property type="entry name" value="BEACH_dom_sf"/>
</dbReference>
<accession>A0ABN7X9P5</accession>
<sequence>ALECDYVSAHLHEWIDLVFGYKQQGQPTIDAVNVFHHLSYEDLVANSDPVERSATTGITHNFGQTPQQLFTRPHPARSFDTSDSNNYKFNEHVEVLVQLISPLL</sequence>
<protein>
    <submittedName>
        <fullName evidence="3">22249_t:CDS:1</fullName>
    </submittedName>
</protein>
<reference evidence="3 4" key="1">
    <citation type="submission" date="2021-06" db="EMBL/GenBank/DDBJ databases">
        <authorList>
            <person name="Kallberg Y."/>
            <person name="Tangrot J."/>
            <person name="Rosling A."/>
        </authorList>
    </citation>
    <scope>NUCLEOTIDE SEQUENCE [LARGE SCALE GENOMIC DNA]</scope>
    <source>
        <strain evidence="3 4">120-4 pot B 10/14</strain>
    </source>
</reference>
<dbReference type="Gene3D" id="1.10.1540.10">
    <property type="entry name" value="BEACH domain"/>
    <property type="match status" value="1"/>
</dbReference>
<evidence type="ECO:0000313" key="4">
    <source>
        <dbReference type="Proteomes" id="UP000789901"/>
    </source>
</evidence>
<name>A0ABN7X9P5_GIGMA</name>
<feature type="non-terminal residue" evidence="3">
    <location>
        <position position="104"/>
    </location>
</feature>
<dbReference type="InterPro" id="IPR050865">
    <property type="entry name" value="BEACH_Domain"/>
</dbReference>
<evidence type="ECO:0000313" key="3">
    <source>
        <dbReference type="EMBL" id="CAG8850646.1"/>
    </source>
</evidence>
<dbReference type="SUPFAM" id="SSF81837">
    <property type="entry name" value="BEACH domain"/>
    <property type="match status" value="1"/>
</dbReference>
<feature type="domain" description="BEACH" evidence="2">
    <location>
        <begin position="1"/>
        <end position="77"/>
    </location>
</feature>
<feature type="compositionally biased region" description="Polar residues" evidence="1">
    <location>
        <begin position="54"/>
        <end position="70"/>
    </location>
</feature>
<gene>
    <name evidence="3" type="ORF">GMARGA_LOCUS40321</name>
</gene>
<keyword evidence="4" id="KW-1185">Reference proteome</keyword>